<accession>A0A1G7W2Z7</accession>
<reference evidence="4" key="1">
    <citation type="submission" date="2016-10" db="EMBL/GenBank/DDBJ databases">
        <authorList>
            <person name="Varghese N."/>
            <person name="Submissions S."/>
        </authorList>
    </citation>
    <scope>NUCLEOTIDE SEQUENCE [LARGE SCALE GENOMIC DNA]</scope>
    <source>
        <strain evidence="4">DSM 25329</strain>
    </source>
</reference>
<dbReference type="RefSeq" id="WP_090156638.1">
    <property type="nucleotide sequence ID" value="NZ_FNAN01000021.1"/>
</dbReference>
<dbReference type="InterPro" id="IPR036291">
    <property type="entry name" value="NAD(P)-bd_dom_sf"/>
</dbReference>
<evidence type="ECO:0000313" key="4">
    <source>
        <dbReference type="Proteomes" id="UP000198748"/>
    </source>
</evidence>
<dbReference type="STRING" id="659014.SAMN04487996_12193"/>
<gene>
    <name evidence="3" type="ORF">SAMN04487996_12193</name>
</gene>
<dbReference type="SUPFAM" id="SSF51735">
    <property type="entry name" value="NAD(P)-binding Rossmann-fold domains"/>
    <property type="match status" value="1"/>
</dbReference>
<organism evidence="3 4">
    <name type="scientific">Dyadobacter soli</name>
    <dbReference type="NCBI Taxonomy" id="659014"/>
    <lineage>
        <taxon>Bacteria</taxon>
        <taxon>Pseudomonadati</taxon>
        <taxon>Bacteroidota</taxon>
        <taxon>Cytophagia</taxon>
        <taxon>Cytophagales</taxon>
        <taxon>Spirosomataceae</taxon>
        <taxon>Dyadobacter</taxon>
    </lineage>
</organism>
<dbReference type="Pfam" id="PF01370">
    <property type="entry name" value="Epimerase"/>
    <property type="match status" value="1"/>
</dbReference>
<dbReference type="OrthoDB" id="9801056at2"/>
<sequence>MSILVTGSAGHLGEALMRTLRAEGMQVVGIDIKHSAYTDLVGDISDRDFVKKAMRGIRTVMHTATLHKPHVATHSKQDFVDTNITGTLNLLEEAVLAGVSAFIFTSTTSTFGAAMNPAKGEPAAWITEEVVPQPKNIYSVTKLAAESLCELFHRKTGLPVLILRTSRFFPEDDDNAETRQRYETPNVQALELLYRRVDVADAVTAHLSAMERAGAIGFGKYIISATTPFTPAHLALLHTDAPAVIRSLYPECEGLFEAQGWKLFSEIDRVYVNERARRDLGWKPRYDFEHVLGCLRNGTDFRSQLARDVGSKGYHEEEFEEGPFPVE</sequence>
<evidence type="ECO:0000259" key="2">
    <source>
        <dbReference type="Pfam" id="PF01370"/>
    </source>
</evidence>
<protein>
    <submittedName>
        <fullName evidence="3">UDP-glucose 4-epimerase</fullName>
    </submittedName>
</protein>
<feature type="domain" description="NAD-dependent epimerase/dehydratase" evidence="2">
    <location>
        <begin position="3"/>
        <end position="172"/>
    </location>
</feature>
<dbReference type="Gene3D" id="3.40.50.720">
    <property type="entry name" value="NAD(P)-binding Rossmann-like Domain"/>
    <property type="match status" value="1"/>
</dbReference>
<dbReference type="PANTHER" id="PTHR43000">
    <property type="entry name" value="DTDP-D-GLUCOSE 4,6-DEHYDRATASE-RELATED"/>
    <property type="match status" value="1"/>
</dbReference>
<dbReference type="AlphaFoldDB" id="A0A1G7W2Z7"/>
<evidence type="ECO:0000313" key="3">
    <source>
        <dbReference type="EMBL" id="SDG66251.1"/>
    </source>
</evidence>
<dbReference type="EMBL" id="FNAN01000021">
    <property type="protein sequence ID" value="SDG66251.1"/>
    <property type="molecule type" value="Genomic_DNA"/>
</dbReference>
<dbReference type="Proteomes" id="UP000198748">
    <property type="component" value="Unassembled WGS sequence"/>
</dbReference>
<proteinExistence type="inferred from homology"/>
<name>A0A1G7W2Z7_9BACT</name>
<evidence type="ECO:0000256" key="1">
    <source>
        <dbReference type="ARBA" id="ARBA00007637"/>
    </source>
</evidence>
<comment type="similarity">
    <text evidence="1">Belongs to the NAD(P)-dependent epimerase/dehydratase family.</text>
</comment>
<keyword evidence="4" id="KW-1185">Reference proteome</keyword>
<dbReference type="InterPro" id="IPR001509">
    <property type="entry name" value="Epimerase_deHydtase"/>
</dbReference>